<dbReference type="RefSeq" id="XP_013778480.2">
    <property type="nucleotide sequence ID" value="XM_013923026.2"/>
</dbReference>
<dbReference type="GeneID" id="106463052"/>
<feature type="active site" description="Proton donor/acceptor" evidence="11">
    <location>
        <position position="393"/>
    </location>
</feature>
<evidence type="ECO:0000313" key="14">
    <source>
        <dbReference type="RefSeq" id="XP_013778480.2"/>
    </source>
</evidence>
<keyword evidence="8" id="KW-0862">Zinc</keyword>
<dbReference type="InterPro" id="IPR036990">
    <property type="entry name" value="M14A-like_propep"/>
</dbReference>
<evidence type="ECO:0000313" key="13">
    <source>
        <dbReference type="Proteomes" id="UP000694941"/>
    </source>
</evidence>
<evidence type="ECO:0000256" key="3">
    <source>
        <dbReference type="ARBA" id="ARBA00022645"/>
    </source>
</evidence>
<dbReference type="PANTHER" id="PTHR11705:SF91">
    <property type="entry name" value="FI01817P-RELATED"/>
    <property type="match status" value="1"/>
</dbReference>
<dbReference type="SUPFAM" id="SSF54897">
    <property type="entry name" value="Protease propeptides/inhibitors"/>
    <property type="match status" value="1"/>
</dbReference>
<dbReference type="InterPro" id="IPR003146">
    <property type="entry name" value="M14A_act_pep"/>
</dbReference>
<accession>A0ABM1BB62</accession>
<keyword evidence="5" id="KW-0479">Metal-binding</keyword>
<evidence type="ECO:0000256" key="6">
    <source>
        <dbReference type="ARBA" id="ARBA00022729"/>
    </source>
</evidence>
<dbReference type="Gene3D" id="3.30.70.340">
    <property type="entry name" value="Metallocarboxypeptidase-like"/>
    <property type="match status" value="1"/>
</dbReference>
<protein>
    <submittedName>
        <fullName evidence="14">Carboxypeptidase B-like</fullName>
    </submittedName>
</protein>
<dbReference type="SUPFAM" id="SSF53187">
    <property type="entry name" value="Zn-dependent exopeptidases"/>
    <property type="match status" value="1"/>
</dbReference>
<keyword evidence="13" id="KW-1185">Reference proteome</keyword>
<comment type="similarity">
    <text evidence="2 11">Belongs to the peptidase M14 family.</text>
</comment>
<dbReference type="CDD" id="cd03860">
    <property type="entry name" value="M14_CP_A-B_like"/>
    <property type="match status" value="1"/>
</dbReference>
<reference evidence="14" key="1">
    <citation type="submission" date="2025-08" db="UniProtKB">
        <authorList>
            <consortium name="RefSeq"/>
        </authorList>
    </citation>
    <scope>IDENTIFICATION</scope>
    <source>
        <tissue evidence="14">Muscle</tissue>
    </source>
</reference>
<dbReference type="Pfam" id="PF00246">
    <property type="entry name" value="Peptidase_M14"/>
    <property type="match status" value="1"/>
</dbReference>
<evidence type="ECO:0000256" key="5">
    <source>
        <dbReference type="ARBA" id="ARBA00022723"/>
    </source>
</evidence>
<sequence>MEGIYSEYFTLEAGVPQGEVVNPILFIKHKVIGAFASSEKELDVLRHLRKDPKVDFWNEPIEEYEKVSIHTSPDVEKTVLKELSDNGIDFYIITDNLKRLIEDERNNNQPGGFLEGRDVTKFNLDVYHNMEEINIYIEEIAKNHDIASIQRIGTSVEGNSIVGLKIGSLSTSGTQKQAVWIDAGIHAREWAAPATALYLIHYLVNGYGIDEKVTKLINTYDWYIFPVVNPDGYKYTWNGDRMWRKNRSLPPQRGELRNCLGVDINRNFDAMFGGKGTTDDICSDIYRGESAFSEPETRAIRDAVLQLKGRLKAYFTLHSYSQLWMCPYGHSLTYPLNYNDQFQALHTAINAVWKKHGKYYKFGSIASVIYPAAGSSIDWVYDNVGANYSIALELRDRGEHGFFLPRKEIIPTGEETWAGIEAMLLNVSNN</sequence>
<dbReference type="Proteomes" id="UP000694941">
    <property type="component" value="Unplaced"/>
</dbReference>
<evidence type="ECO:0000256" key="1">
    <source>
        <dbReference type="ARBA" id="ARBA00001947"/>
    </source>
</evidence>
<evidence type="ECO:0000256" key="11">
    <source>
        <dbReference type="PROSITE-ProRule" id="PRU01379"/>
    </source>
</evidence>
<dbReference type="PANTHER" id="PTHR11705">
    <property type="entry name" value="PROTEASE FAMILY M14 CARBOXYPEPTIDASE A,B"/>
    <property type="match status" value="1"/>
</dbReference>
<organism evidence="13 14">
    <name type="scientific">Limulus polyphemus</name>
    <name type="common">Atlantic horseshoe crab</name>
    <dbReference type="NCBI Taxonomy" id="6850"/>
    <lineage>
        <taxon>Eukaryota</taxon>
        <taxon>Metazoa</taxon>
        <taxon>Ecdysozoa</taxon>
        <taxon>Arthropoda</taxon>
        <taxon>Chelicerata</taxon>
        <taxon>Merostomata</taxon>
        <taxon>Xiphosura</taxon>
        <taxon>Limulidae</taxon>
        <taxon>Limulus</taxon>
    </lineage>
</organism>
<feature type="domain" description="Peptidase M14" evidence="12">
    <location>
        <begin position="126"/>
        <end position="427"/>
    </location>
</feature>
<evidence type="ECO:0000256" key="9">
    <source>
        <dbReference type="ARBA" id="ARBA00023049"/>
    </source>
</evidence>
<keyword evidence="6" id="KW-0732">Signal</keyword>
<evidence type="ECO:0000256" key="2">
    <source>
        <dbReference type="ARBA" id="ARBA00005988"/>
    </source>
</evidence>
<proteinExistence type="inferred from homology"/>
<keyword evidence="7" id="KW-0378">Hydrolase</keyword>
<evidence type="ECO:0000259" key="12">
    <source>
        <dbReference type="PROSITE" id="PS52035"/>
    </source>
</evidence>
<dbReference type="Gene3D" id="3.40.630.10">
    <property type="entry name" value="Zn peptidases"/>
    <property type="match status" value="1"/>
</dbReference>
<comment type="cofactor">
    <cofactor evidence="1">
        <name>Zn(2+)</name>
        <dbReference type="ChEBI" id="CHEBI:29105"/>
    </cofactor>
</comment>
<evidence type="ECO:0000256" key="7">
    <source>
        <dbReference type="ARBA" id="ARBA00022801"/>
    </source>
</evidence>
<evidence type="ECO:0000256" key="8">
    <source>
        <dbReference type="ARBA" id="ARBA00022833"/>
    </source>
</evidence>
<keyword evidence="4" id="KW-0645">Protease</keyword>
<name>A0ABM1BB62_LIMPO</name>
<keyword evidence="10" id="KW-1015">Disulfide bond</keyword>
<dbReference type="PROSITE" id="PS52035">
    <property type="entry name" value="PEPTIDASE_M14"/>
    <property type="match status" value="1"/>
</dbReference>
<evidence type="ECO:0000256" key="4">
    <source>
        <dbReference type="ARBA" id="ARBA00022670"/>
    </source>
</evidence>
<dbReference type="PRINTS" id="PR00765">
    <property type="entry name" value="CRBOXYPTASEA"/>
</dbReference>
<dbReference type="SMART" id="SM00631">
    <property type="entry name" value="Zn_pept"/>
    <property type="match status" value="1"/>
</dbReference>
<keyword evidence="9" id="KW-0482">Metalloprotease</keyword>
<gene>
    <name evidence="14" type="primary">LOC106463052</name>
</gene>
<evidence type="ECO:0000256" key="10">
    <source>
        <dbReference type="ARBA" id="ARBA00023157"/>
    </source>
</evidence>
<dbReference type="Pfam" id="PF02244">
    <property type="entry name" value="Propep_M14"/>
    <property type="match status" value="1"/>
</dbReference>
<keyword evidence="3" id="KW-0121">Carboxypeptidase</keyword>
<dbReference type="InterPro" id="IPR000834">
    <property type="entry name" value="Peptidase_M14"/>
</dbReference>